<sequence>MPLLSHPDDYEVHWGSHRRQSSFSSSDSALNSAAPNQEVEAARAASFATLRHFLAAQQQQGPARLPDPEPNVFATGSLIEALAEPSSVVRNQPRPMGLRRLQASVSASGFVGTAAPTPSREEEPEVVRAANFAALQGTLAAQQSYSRPRLLPEVARGRQPLKTVRQARDRRSATKRVRFQLDAESAPTPTPRSPGAKGRAHRQRRRASSTIYPVAYVPRIRGIYYSVGQPGPMALPSAGGAPERNLSGSNNE</sequence>
<dbReference type="AlphaFoldDB" id="A0AAD6VR70"/>
<name>A0AAD6VR70_9AGAR</name>
<feature type="region of interest" description="Disordered" evidence="1">
    <location>
        <begin position="167"/>
        <end position="209"/>
    </location>
</feature>
<feature type="region of interest" description="Disordered" evidence="1">
    <location>
        <begin position="15"/>
        <end position="41"/>
    </location>
</feature>
<evidence type="ECO:0000313" key="2">
    <source>
        <dbReference type="EMBL" id="KAJ7220504.1"/>
    </source>
</evidence>
<evidence type="ECO:0000313" key="3">
    <source>
        <dbReference type="Proteomes" id="UP001219525"/>
    </source>
</evidence>
<accession>A0AAD6VR70</accession>
<comment type="caution">
    <text evidence="2">The sequence shown here is derived from an EMBL/GenBank/DDBJ whole genome shotgun (WGS) entry which is preliminary data.</text>
</comment>
<feature type="region of interest" description="Disordered" evidence="1">
    <location>
        <begin position="229"/>
        <end position="252"/>
    </location>
</feature>
<dbReference type="Proteomes" id="UP001219525">
    <property type="component" value="Unassembled WGS sequence"/>
</dbReference>
<gene>
    <name evidence="2" type="ORF">GGX14DRAFT_559298</name>
</gene>
<organism evidence="2 3">
    <name type="scientific">Mycena pura</name>
    <dbReference type="NCBI Taxonomy" id="153505"/>
    <lineage>
        <taxon>Eukaryota</taxon>
        <taxon>Fungi</taxon>
        <taxon>Dikarya</taxon>
        <taxon>Basidiomycota</taxon>
        <taxon>Agaricomycotina</taxon>
        <taxon>Agaricomycetes</taxon>
        <taxon>Agaricomycetidae</taxon>
        <taxon>Agaricales</taxon>
        <taxon>Marasmiineae</taxon>
        <taxon>Mycenaceae</taxon>
        <taxon>Mycena</taxon>
    </lineage>
</organism>
<feature type="compositionally biased region" description="Basic residues" evidence="1">
    <location>
        <begin position="198"/>
        <end position="207"/>
    </location>
</feature>
<proteinExistence type="predicted"/>
<keyword evidence="3" id="KW-1185">Reference proteome</keyword>
<reference evidence="2" key="1">
    <citation type="submission" date="2023-03" db="EMBL/GenBank/DDBJ databases">
        <title>Massive genome expansion in bonnet fungi (Mycena s.s.) driven by repeated elements and novel gene families across ecological guilds.</title>
        <authorList>
            <consortium name="Lawrence Berkeley National Laboratory"/>
            <person name="Harder C.B."/>
            <person name="Miyauchi S."/>
            <person name="Viragh M."/>
            <person name="Kuo A."/>
            <person name="Thoen E."/>
            <person name="Andreopoulos B."/>
            <person name="Lu D."/>
            <person name="Skrede I."/>
            <person name="Drula E."/>
            <person name="Henrissat B."/>
            <person name="Morin E."/>
            <person name="Kohler A."/>
            <person name="Barry K."/>
            <person name="LaButti K."/>
            <person name="Morin E."/>
            <person name="Salamov A."/>
            <person name="Lipzen A."/>
            <person name="Mereny Z."/>
            <person name="Hegedus B."/>
            <person name="Baldrian P."/>
            <person name="Stursova M."/>
            <person name="Weitz H."/>
            <person name="Taylor A."/>
            <person name="Grigoriev I.V."/>
            <person name="Nagy L.G."/>
            <person name="Martin F."/>
            <person name="Kauserud H."/>
        </authorList>
    </citation>
    <scope>NUCLEOTIDE SEQUENCE</scope>
    <source>
        <strain evidence="2">9144</strain>
    </source>
</reference>
<evidence type="ECO:0000256" key="1">
    <source>
        <dbReference type="SAM" id="MobiDB-lite"/>
    </source>
</evidence>
<dbReference type="EMBL" id="JARJCW010000009">
    <property type="protein sequence ID" value="KAJ7220504.1"/>
    <property type="molecule type" value="Genomic_DNA"/>
</dbReference>
<protein>
    <submittedName>
        <fullName evidence="2">Uncharacterized protein</fullName>
    </submittedName>
</protein>
<feature type="compositionally biased region" description="Low complexity" evidence="1">
    <location>
        <begin position="21"/>
        <end position="34"/>
    </location>
</feature>